<dbReference type="SUPFAM" id="SSF51430">
    <property type="entry name" value="NAD(P)-linked oxidoreductase"/>
    <property type="match status" value="1"/>
</dbReference>
<dbReference type="OrthoDB" id="7348196at2"/>
<dbReference type="PANTHER" id="PTHR43312">
    <property type="entry name" value="D-THREO-ALDOSE 1-DEHYDROGENASE"/>
    <property type="match status" value="1"/>
</dbReference>
<organism evidence="2 3">
    <name type="scientific">Brevundimonas halotolerans</name>
    <dbReference type="NCBI Taxonomy" id="69670"/>
    <lineage>
        <taxon>Bacteria</taxon>
        <taxon>Pseudomonadati</taxon>
        <taxon>Pseudomonadota</taxon>
        <taxon>Alphaproteobacteria</taxon>
        <taxon>Caulobacterales</taxon>
        <taxon>Caulobacteraceae</taxon>
        <taxon>Brevundimonas</taxon>
    </lineage>
</organism>
<accession>A0A7W9E829</accession>
<protein>
    <submittedName>
        <fullName evidence="2">Aryl-alcohol dehydrogenase-like predicted oxidoreductase</fullName>
    </submittedName>
</protein>
<dbReference type="Proteomes" id="UP000548978">
    <property type="component" value="Unassembled WGS sequence"/>
</dbReference>
<evidence type="ECO:0000259" key="1">
    <source>
        <dbReference type="Pfam" id="PF00248"/>
    </source>
</evidence>
<dbReference type="PANTHER" id="PTHR43312:SF1">
    <property type="entry name" value="NADP-DEPENDENT OXIDOREDUCTASE DOMAIN-CONTAINING PROTEIN"/>
    <property type="match status" value="1"/>
</dbReference>
<evidence type="ECO:0000313" key="2">
    <source>
        <dbReference type="EMBL" id="MBB5660295.1"/>
    </source>
</evidence>
<dbReference type="InterPro" id="IPR036812">
    <property type="entry name" value="NAD(P)_OxRdtase_dom_sf"/>
</dbReference>
<dbReference type="Pfam" id="PF00248">
    <property type="entry name" value="Aldo_ket_red"/>
    <property type="match status" value="1"/>
</dbReference>
<dbReference type="AlphaFoldDB" id="A0A7W9E829"/>
<dbReference type="Gene3D" id="3.20.20.100">
    <property type="entry name" value="NADP-dependent oxidoreductase domain"/>
    <property type="match status" value="1"/>
</dbReference>
<name>A0A7W9E829_9CAUL</name>
<gene>
    <name evidence="2" type="ORF">FHS65_001035</name>
</gene>
<keyword evidence="3" id="KW-1185">Reference proteome</keyword>
<comment type="caution">
    <text evidence="2">The sequence shown here is derived from an EMBL/GenBank/DDBJ whole genome shotgun (WGS) entry which is preliminary data.</text>
</comment>
<evidence type="ECO:0000313" key="3">
    <source>
        <dbReference type="Proteomes" id="UP000548978"/>
    </source>
</evidence>
<sequence>MNAAPRRASVAGISLSPLTFGTMRVDRVGDADAVARLIEQALDLGVTTFHVSSEYATWPLFQDAWRKVRPDPAATRIIAKVGVPHFGEARFDPQTFADKIDRYRAALNVDRIDVVQWLLRHDLKDEPARLAIFDDQSADITDCVTGLKASGTIGAMVSFPYTRGIAERALDHAVCDGLALYCNPLELEMTDLFDQAAERDKAVVAIRPFAAGRLFSETTFTARDALAVSLTHPAVATVVASVSSSARLKEIADLALSIQPDAARWSGLIAAAQGAADV</sequence>
<dbReference type="EMBL" id="JACIJB010000002">
    <property type="protein sequence ID" value="MBB5660295.1"/>
    <property type="molecule type" value="Genomic_DNA"/>
</dbReference>
<proteinExistence type="predicted"/>
<dbReference type="InterPro" id="IPR023210">
    <property type="entry name" value="NADP_OxRdtase_dom"/>
</dbReference>
<feature type="domain" description="NADP-dependent oxidoreductase" evidence="1">
    <location>
        <begin position="17"/>
        <end position="220"/>
    </location>
</feature>
<dbReference type="InterPro" id="IPR053135">
    <property type="entry name" value="AKR2_Oxidoreductase"/>
</dbReference>
<dbReference type="RefSeq" id="WP_123287741.1">
    <property type="nucleotide sequence ID" value="NZ_JACIJB010000002.1"/>
</dbReference>
<reference evidence="2 3" key="1">
    <citation type="submission" date="2020-08" db="EMBL/GenBank/DDBJ databases">
        <title>Genomic Encyclopedia of Type Strains, Phase IV (KMG-IV): sequencing the most valuable type-strain genomes for metagenomic binning, comparative biology and taxonomic classification.</title>
        <authorList>
            <person name="Goeker M."/>
        </authorList>
    </citation>
    <scope>NUCLEOTIDE SEQUENCE [LARGE SCALE GENOMIC DNA]</scope>
    <source>
        <strain evidence="2 3">DSM 24448</strain>
    </source>
</reference>